<keyword evidence="13" id="KW-1185">Reference proteome</keyword>
<evidence type="ECO:0000256" key="4">
    <source>
        <dbReference type="ARBA" id="ARBA00022692"/>
    </source>
</evidence>
<reference evidence="12 13" key="1">
    <citation type="submission" date="2016-04" db="EMBL/GenBank/DDBJ databases">
        <title>A degradative enzymes factory behind the ericoid mycorrhizal symbiosis.</title>
        <authorList>
            <consortium name="DOE Joint Genome Institute"/>
            <person name="Martino E."/>
            <person name="Morin E."/>
            <person name="Grelet G."/>
            <person name="Kuo A."/>
            <person name="Kohler A."/>
            <person name="Daghino S."/>
            <person name="Barry K."/>
            <person name="Choi C."/>
            <person name="Cichocki N."/>
            <person name="Clum A."/>
            <person name="Copeland A."/>
            <person name="Hainaut M."/>
            <person name="Haridas S."/>
            <person name="Labutti K."/>
            <person name="Lindquist E."/>
            <person name="Lipzen A."/>
            <person name="Khouja H.-R."/>
            <person name="Murat C."/>
            <person name="Ohm R."/>
            <person name="Olson A."/>
            <person name="Spatafora J."/>
            <person name="Veneault-Fourrey C."/>
            <person name="Henrissat B."/>
            <person name="Grigoriev I."/>
            <person name="Martin F."/>
            <person name="Perotto S."/>
        </authorList>
    </citation>
    <scope>NUCLEOTIDE SEQUENCE [LARGE SCALE GENOMIC DNA]</scope>
    <source>
        <strain evidence="12 13">E</strain>
    </source>
</reference>
<dbReference type="Pfam" id="PF00083">
    <property type="entry name" value="Sugar_tr"/>
    <property type="match status" value="1"/>
</dbReference>
<keyword evidence="7 10" id="KW-0472">Membrane</keyword>
<dbReference type="Proteomes" id="UP000235371">
    <property type="component" value="Unassembled WGS sequence"/>
</dbReference>
<keyword evidence="4 10" id="KW-0812">Transmembrane</keyword>
<dbReference type="AlphaFoldDB" id="A0A2J6TG35"/>
<feature type="transmembrane region" description="Helical" evidence="10">
    <location>
        <begin position="98"/>
        <end position="117"/>
    </location>
</feature>
<feature type="transmembrane region" description="Helical" evidence="10">
    <location>
        <begin position="156"/>
        <end position="178"/>
    </location>
</feature>
<dbReference type="InterPro" id="IPR050360">
    <property type="entry name" value="MFS_Sugar_Transporters"/>
</dbReference>
<evidence type="ECO:0000256" key="10">
    <source>
        <dbReference type="SAM" id="Phobius"/>
    </source>
</evidence>
<keyword evidence="5" id="KW-0672">Quinate metabolism</keyword>
<feature type="transmembrane region" description="Helical" evidence="10">
    <location>
        <begin position="389"/>
        <end position="412"/>
    </location>
</feature>
<evidence type="ECO:0000313" key="12">
    <source>
        <dbReference type="EMBL" id="PMD61981.1"/>
    </source>
</evidence>
<dbReference type="PRINTS" id="PR00171">
    <property type="entry name" value="SUGRTRNSPORT"/>
</dbReference>
<dbReference type="SUPFAM" id="SSF103473">
    <property type="entry name" value="MFS general substrate transporter"/>
    <property type="match status" value="1"/>
</dbReference>
<dbReference type="PROSITE" id="PS00216">
    <property type="entry name" value="SUGAR_TRANSPORT_1"/>
    <property type="match status" value="1"/>
</dbReference>
<organism evidence="12 13">
    <name type="scientific">Hyaloscypha bicolor E</name>
    <dbReference type="NCBI Taxonomy" id="1095630"/>
    <lineage>
        <taxon>Eukaryota</taxon>
        <taxon>Fungi</taxon>
        <taxon>Dikarya</taxon>
        <taxon>Ascomycota</taxon>
        <taxon>Pezizomycotina</taxon>
        <taxon>Leotiomycetes</taxon>
        <taxon>Helotiales</taxon>
        <taxon>Hyaloscyphaceae</taxon>
        <taxon>Hyaloscypha</taxon>
        <taxon>Hyaloscypha bicolor</taxon>
    </lineage>
</organism>
<dbReference type="PROSITE" id="PS50850">
    <property type="entry name" value="MFS"/>
    <property type="match status" value="1"/>
</dbReference>
<dbReference type="InterPro" id="IPR003663">
    <property type="entry name" value="Sugar/inositol_transpt"/>
</dbReference>
<dbReference type="GeneID" id="36596507"/>
<dbReference type="Gene3D" id="1.20.1250.20">
    <property type="entry name" value="MFS general substrate transporter like domains"/>
    <property type="match status" value="1"/>
</dbReference>
<feature type="transmembrane region" description="Helical" evidence="10">
    <location>
        <begin position="424"/>
        <end position="448"/>
    </location>
</feature>
<evidence type="ECO:0000256" key="2">
    <source>
        <dbReference type="ARBA" id="ARBA00010992"/>
    </source>
</evidence>
<name>A0A2J6TG35_9HELO</name>
<comment type="subcellular location">
    <subcellularLocation>
        <location evidence="1">Membrane</location>
        <topology evidence="1">Multi-pass membrane protein</topology>
    </subcellularLocation>
</comment>
<feature type="transmembrane region" description="Helical" evidence="10">
    <location>
        <begin position="454"/>
        <end position="474"/>
    </location>
</feature>
<proteinExistence type="inferred from homology"/>
<dbReference type="GO" id="GO:0005351">
    <property type="term" value="F:carbohydrate:proton symporter activity"/>
    <property type="evidence" value="ECO:0007669"/>
    <property type="project" value="TreeGrafter"/>
</dbReference>
<feature type="domain" description="Major facilitator superfamily (MFS) profile" evidence="11">
    <location>
        <begin position="27"/>
        <end position="478"/>
    </location>
</feature>
<evidence type="ECO:0000256" key="7">
    <source>
        <dbReference type="ARBA" id="ARBA00023136"/>
    </source>
</evidence>
<feature type="transmembrane region" description="Helical" evidence="10">
    <location>
        <begin position="284"/>
        <end position="302"/>
    </location>
</feature>
<comment type="similarity">
    <text evidence="2 9">Belongs to the major facilitator superfamily. Sugar transporter (TC 2.A.1.1) family.</text>
</comment>
<dbReference type="InterPro" id="IPR020846">
    <property type="entry name" value="MFS_dom"/>
</dbReference>
<sequence>MRNPFAIEEDPQNPVPREAFGWRIYAVAFGATWASAMYGYDSAFIGGTLALPSFKTAFGLNAAASASLSSNIVSTFQGGAFFGVIIGTFFSERFGRRWTIGGSGIVFMIGVILQMIGKIGLLYAGRALTGLGVGGSSVLLPIYISECAPAPIRGRLVGIFEIMLQIALVFGFWVNYGVNKDIAGTNPLQWHIPVAIQFIPSGLLVLSLPFLIESPRWLVSKGREAEALKALSWVRNLSPEHEYIQWEIKEMQDQVQHELDLTNGKTSVFQTFGELKEASIRNRILICVALHLLQNLTGINAINYYSPTIFKGIGFTGTSTSLLATGVYGLIKMMTTVIFMLFFVDRFGRRPALLIGAVGSFGCMLYLGIFSTVTNSFVVAPPKGAGANAAVAMIYLYAIFYGFSWNGIPWIFASEVLPTRVRGLGMMCTVCMQWLAQFMIVYSLPYMVKSIKQGIFFFFAACTVCALLFAYFLVPETKGVVLEDMELLFGPNTPRFAIAKRKAYEEAHLAGITGGQVYFPRDTKAEDTTDVQVEDV</sequence>
<dbReference type="InterPro" id="IPR036259">
    <property type="entry name" value="MFS_trans_sf"/>
</dbReference>
<dbReference type="NCBIfam" id="TIGR00879">
    <property type="entry name" value="SP"/>
    <property type="match status" value="1"/>
</dbReference>
<accession>A0A2J6TG35</accession>
<dbReference type="GO" id="GO:0016020">
    <property type="term" value="C:membrane"/>
    <property type="evidence" value="ECO:0007669"/>
    <property type="project" value="UniProtKB-SubCell"/>
</dbReference>
<dbReference type="OrthoDB" id="508119at2759"/>
<dbReference type="RefSeq" id="XP_024738885.1">
    <property type="nucleotide sequence ID" value="XM_024888431.1"/>
</dbReference>
<feature type="transmembrane region" description="Helical" evidence="10">
    <location>
        <begin position="20"/>
        <end position="40"/>
    </location>
</feature>
<feature type="transmembrane region" description="Helical" evidence="10">
    <location>
        <begin position="322"/>
        <end position="344"/>
    </location>
</feature>
<feature type="transmembrane region" description="Helical" evidence="10">
    <location>
        <begin position="60"/>
        <end position="86"/>
    </location>
</feature>
<evidence type="ECO:0000256" key="8">
    <source>
        <dbReference type="ARBA" id="ARBA00043213"/>
    </source>
</evidence>
<dbReference type="InterPro" id="IPR005829">
    <property type="entry name" value="Sugar_transporter_CS"/>
</dbReference>
<protein>
    <recommendedName>
        <fullName evidence="8">Quinate transporter</fullName>
    </recommendedName>
</protein>
<evidence type="ECO:0000256" key="3">
    <source>
        <dbReference type="ARBA" id="ARBA00022448"/>
    </source>
</evidence>
<gene>
    <name evidence="12" type="ORF">K444DRAFT_718641</name>
</gene>
<feature type="transmembrane region" description="Helical" evidence="10">
    <location>
        <begin position="123"/>
        <end position="144"/>
    </location>
</feature>
<evidence type="ECO:0000256" key="9">
    <source>
        <dbReference type="RuleBase" id="RU003346"/>
    </source>
</evidence>
<feature type="transmembrane region" description="Helical" evidence="10">
    <location>
        <begin position="351"/>
        <end position="369"/>
    </location>
</feature>
<dbReference type="EMBL" id="KZ613785">
    <property type="protein sequence ID" value="PMD61981.1"/>
    <property type="molecule type" value="Genomic_DNA"/>
</dbReference>
<evidence type="ECO:0000256" key="6">
    <source>
        <dbReference type="ARBA" id="ARBA00022989"/>
    </source>
</evidence>
<dbReference type="InParanoid" id="A0A2J6TG35"/>
<dbReference type="PANTHER" id="PTHR48022:SF34">
    <property type="entry name" value="MAJOR FACILITATOR SUPERFAMILY (MFS) PROFILE DOMAIN-CONTAINING PROTEIN-RELATED"/>
    <property type="match status" value="1"/>
</dbReference>
<dbReference type="PROSITE" id="PS00217">
    <property type="entry name" value="SUGAR_TRANSPORT_2"/>
    <property type="match status" value="1"/>
</dbReference>
<dbReference type="PANTHER" id="PTHR48022">
    <property type="entry name" value="PLASTIDIC GLUCOSE TRANSPORTER 4"/>
    <property type="match status" value="1"/>
</dbReference>
<evidence type="ECO:0000259" key="11">
    <source>
        <dbReference type="PROSITE" id="PS50850"/>
    </source>
</evidence>
<keyword evidence="6 10" id="KW-1133">Transmembrane helix</keyword>
<evidence type="ECO:0000256" key="5">
    <source>
        <dbReference type="ARBA" id="ARBA00022911"/>
    </source>
</evidence>
<dbReference type="FunFam" id="1.20.1250.20:FF:000026">
    <property type="entry name" value="MFS quinate transporter QutD"/>
    <property type="match status" value="1"/>
</dbReference>
<keyword evidence="3 9" id="KW-0813">Transport</keyword>
<dbReference type="InterPro" id="IPR005828">
    <property type="entry name" value="MFS_sugar_transport-like"/>
</dbReference>
<feature type="transmembrane region" description="Helical" evidence="10">
    <location>
        <begin position="190"/>
        <end position="212"/>
    </location>
</feature>
<evidence type="ECO:0000313" key="13">
    <source>
        <dbReference type="Proteomes" id="UP000235371"/>
    </source>
</evidence>
<evidence type="ECO:0000256" key="1">
    <source>
        <dbReference type="ARBA" id="ARBA00004141"/>
    </source>
</evidence>